<keyword evidence="2" id="KW-1185">Reference proteome</keyword>
<evidence type="ECO:0000313" key="2">
    <source>
        <dbReference type="Proteomes" id="UP000598146"/>
    </source>
</evidence>
<proteinExistence type="predicted"/>
<accession>A0A931CI37</accession>
<protein>
    <submittedName>
        <fullName evidence="1">Uncharacterized protein</fullName>
    </submittedName>
</protein>
<sequence>MEWLVMDEPRQDDDVAAVCIGGNSEAEVFNRAAQWIAKNDGSVEIQALHWQRVSRQPYPGRPVFEMHIYFEPQ</sequence>
<dbReference type="EMBL" id="JADQTO010000038">
    <property type="protein sequence ID" value="MBG0568412.1"/>
    <property type="molecule type" value="Genomic_DNA"/>
</dbReference>
<dbReference type="RefSeq" id="WP_196420187.1">
    <property type="nucleotide sequence ID" value="NZ_JADQTO010000038.1"/>
</dbReference>
<name>A0A931CI37_9ACTN</name>
<dbReference type="AlphaFoldDB" id="A0A931CI37"/>
<dbReference type="Proteomes" id="UP000598146">
    <property type="component" value="Unassembled WGS sequence"/>
</dbReference>
<gene>
    <name evidence="1" type="ORF">I4J89_44010</name>
</gene>
<comment type="caution">
    <text evidence="1">The sequence shown here is derived from an EMBL/GenBank/DDBJ whole genome shotgun (WGS) entry which is preliminary data.</text>
</comment>
<reference evidence="1" key="1">
    <citation type="submission" date="2020-11" db="EMBL/GenBank/DDBJ databases">
        <title>Isolation and identification of active actinomycetes.</title>
        <authorList>
            <person name="Sun X."/>
        </authorList>
    </citation>
    <scope>NUCLEOTIDE SEQUENCE</scope>
    <source>
        <strain evidence="1">NEAU-A11</strain>
    </source>
</reference>
<organism evidence="1 2">
    <name type="scientific">Actinoplanes aureus</name>
    <dbReference type="NCBI Taxonomy" id="2792083"/>
    <lineage>
        <taxon>Bacteria</taxon>
        <taxon>Bacillati</taxon>
        <taxon>Actinomycetota</taxon>
        <taxon>Actinomycetes</taxon>
        <taxon>Micromonosporales</taxon>
        <taxon>Micromonosporaceae</taxon>
        <taxon>Actinoplanes</taxon>
    </lineage>
</organism>
<evidence type="ECO:0000313" key="1">
    <source>
        <dbReference type="EMBL" id="MBG0568412.1"/>
    </source>
</evidence>